<name>A0A2A5T345_9GAMM</name>
<dbReference type="Proteomes" id="UP000219020">
    <property type="component" value="Unassembled WGS sequence"/>
</dbReference>
<dbReference type="AlphaFoldDB" id="A0A2A5T345"/>
<evidence type="ECO:0000313" key="1">
    <source>
        <dbReference type="EMBL" id="PCS22595.1"/>
    </source>
</evidence>
<keyword evidence="2" id="KW-1185">Reference proteome</keyword>
<protein>
    <submittedName>
        <fullName evidence="1">Uncharacterized protein</fullName>
    </submittedName>
</protein>
<organism evidence="1 2">
    <name type="scientific">Candidatus Enterovibrio escicola</name>
    <dbReference type="NCBI Taxonomy" id="1927127"/>
    <lineage>
        <taxon>Bacteria</taxon>
        <taxon>Pseudomonadati</taxon>
        <taxon>Pseudomonadota</taxon>
        <taxon>Gammaproteobacteria</taxon>
        <taxon>Vibrionales</taxon>
        <taxon>Vibrionaceae</taxon>
        <taxon>Enterovibrio</taxon>
    </lineage>
</organism>
<dbReference type="Pfam" id="PF09614">
    <property type="entry name" value="Cas_Csy2"/>
    <property type="match status" value="1"/>
</dbReference>
<evidence type="ECO:0000313" key="2">
    <source>
        <dbReference type="Proteomes" id="UP000219020"/>
    </source>
</evidence>
<reference evidence="2" key="1">
    <citation type="submission" date="2017-04" db="EMBL/GenBank/DDBJ databases">
        <title>Genome evolution of the luminous symbionts of deep sea anglerfish.</title>
        <authorList>
            <person name="Hendry T.A."/>
        </authorList>
    </citation>
    <scope>NUCLEOTIDE SEQUENCE [LARGE SCALE GENOMIC DNA]</scope>
</reference>
<comment type="caution">
    <text evidence="1">The sequence shown here is derived from an EMBL/GenBank/DDBJ whole genome shotgun (WGS) entry which is preliminary data.</text>
</comment>
<accession>A0A2A5T345</accession>
<sequence length="78" mass="8915">MHLTVSLIIECNGVNRVTDELERAQSDFVKRLAERNKLAGGSITDIGSCYFTDEPHTKLLRRLLPGFILIDRSHYLEQ</sequence>
<proteinExistence type="predicted"/>
<dbReference type="InterPro" id="IPR013398">
    <property type="entry name" value="CRISPR-assoc_prot_Csy2"/>
</dbReference>
<dbReference type="EMBL" id="NBYY01000016">
    <property type="protein sequence ID" value="PCS22595.1"/>
    <property type="molecule type" value="Genomic_DNA"/>
</dbReference>
<gene>
    <name evidence="1" type="ORF">BTN49_1821</name>
</gene>